<dbReference type="Proteomes" id="UP001381693">
    <property type="component" value="Unassembled WGS sequence"/>
</dbReference>
<gene>
    <name evidence="1" type="ORF">SK128_020684</name>
</gene>
<sequence length="52" mass="5886">GVVNAAYSFTIVHLSAGLELKKKKICSRPWLEGITDSFTENLNEMIRFISTR</sequence>
<accession>A0AAN9A5X0</accession>
<protein>
    <submittedName>
        <fullName evidence="1">Uncharacterized protein</fullName>
    </submittedName>
</protein>
<dbReference type="EMBL" id="JAXCGZ010012600">
    <property type="protein sequence ID" value="KAK7073510.1"/>
    <property type="molecule type" value="Genomic_DNA"/>
</dbReference>
<feature type="non-terminal residue" evidence="1">
    <location>
        <position position="1"/>
    </location>
</feature>
<evidence type="ECO:0000313" key="1">
    <source>
        <dbReference type="EMBL" id="KAK7073510.1"/>
    </source>
</evidence>
<proteinExistence type="predicted"/>
<dbReference type="AlphaFoldDB" id="A0AAN9A5X0"/>
<reference evidence="1 2" key="1">
    <citation type="submission" date="2023-11" db="EMBL/GenBank/DDBJ databases">
        <title>Halocaridina rubra genome assembly.</title>
        <authorList>
            <person name="Smith C."/>
        </authorList>
    </citation>
    <scope>NUCLEOTIDE SEQUENCE [LARGE SCALE GENOMIC DNA]</scope>
    <source>
        <strain evidence="1">EP-1</strain>
        <tissue evidence="1">Whole</tissue>
    </source>
</reference>
<comment type="caution">
    <text evidence="1">The sequence shown here is derived from an EMBL/GenBank/DDBJ whole genome shotgun (WGS) entry which is preliminary data.</text>
</comment>
<name>A0AAN9A5X0_HALRR</name>
<keyword evidence="2" id="KW-1185">Reference proteome</keyword>
<organism evidence="1 2">
    <name type="scientific">Halocaridina rubra</name>
    <name type="common">Hawaiian red shrimp</name>
    <dbReference type="NCBI Taxonomy" id="373956"/>
    <lineage>
        <taxon>Eukaryota</taxon>
        <taxon>Metazoa</taxon>
        <taxon>Ecdysozoa</taxon>
        <taxon>Arthropoda</taxon>
        <taxon>Crustacea</taxon>
        <taxon>Multicrustacea</taxon>
        <taxon>Malacostraca</taxon>
        <taxon>Eumalacostraca</taxon>
        <taxon>Eucarida</taxon>
        <taxon>Decapoda</taxon>
        <taxon>Pleocyemata</taxon>
        <taxon>Caridea</taxon>
        <taxon>Atyoidea</taxon>
        <taxon>Atyidae</taxon>
        <taxon>Halocaridina</taxon>
    </lineage>
</organism>
<evidence type="ECO:0000313" key="2">
    <source>
        <dbReference type="Proteomes" id="UP001381693"/>
    </source>
</evidence>